<name>A0A0K1NI05_9BACT</name>
<accession>A0A0K1NI05</accession>
<dbReference type="Gene3D" id="3.40.30.10">
    <property type="entry name" value="Glutaredoxin"/>
    <property type="match status" value="1"/>
</dbReference>
<evidence type="ECO:0000313" key="3">
    <source>
        <dbReference type="Proteomes" id="UP000060345"/>
    </source>
</evidence>
<dbReference type="OrthoDB" id="5679012at2"/>
<reference evidence="1 3" key="1">
    <citation type="submission" date="2015-07" db="EMBL/GenBank/DDBJ databases">
        <authorList>
            <person name="Noorani M."/>
        </authorList>
    </citation>
    <scope>NUCLEOTIDE SEQUENCE [LARGE SCALE GENOMIC DNA]</scope>
    <source>
        <strain evidence="1 3">W1435</strain>
    </source>
</reference>
<evidence type="ECO:0000313" key="4">
    <source>
        <dbReference type="Proteomes" id="UP000682005"/>
    </source>
</evidence>
<dbReference type="eggNOG" id="COG4545">
    <property type="taxonomic scope" value="Bacteria"/>
</dbReference>
<proteinExistence type="predicted"/>
<sequence length="98" mass="10716">MIKIYGMSTCPDCIAVDKYVEGNDRYEVIDIGSHVKYLKEFLRLRDSNTVFNDAREHGYAGIPCFVLEDGTVTLSAEEAGIFLDSAPAASCRLDGSGC</sequence>
<keyword evidence="4" id="KW-1185">Reference proteome</keyword>
<protein>
    <submittedName>
        <fullName evidence="1">Glutaredoxin-related protein</fullName>
    </submittedName>
</protein>
<dbReference type="RefSeq" id="WP_025079256.1">
    <property type="nucleotide sequence ID" value="NZ_BAKO01000074.1"/>
</dbReference>
<reference evidence="2 4" key="2">
    <citation type="submission" date="2021-03" db="EMBL/GenBank/DDBJ databases">
        <title>Human Oral Microbial Genomes.</title>
        <authorList>
            <person name="Johnston C.D."/>
            <person name="Chen T."/>
            <person name="Dewhirst F.E."/>
        </authorList>
    </citation>
    <scope>NUCLEOTIDE SEQUENCE [LARGE SCALE GENOMIC DNA]</scope>
    <source>
        <strain evidence="2 4">W1435</strain>
    </source>
</reference>
<dbReference type="Proteomes" id="UP000682005">
    <property type="component" value="Chromosome 1"/>
</dbReference>
<dbReference type="KEGG" id="pfus:ADJ77_02545"/>
<dbReference type="AlphaFoldDB" id="A0A0K1NI05"/>
<gene>
    <name evidence="1" type="ORF">ADJ77_02545</name>
    <name evidence="2" type="ORF">J5A51_09690</name>
</gene>
<evidence type="ECO:0000313" key="2">
    <source>
        <dbReference type="EMBL" id="QUB86361.1"/>
    </source>
</evidence>
<dbReference type="STRING" id="1236517.ADJ77_02545"/>
<organism evidence="1 3">
    <name type="scientific">Prevotella fusca JCM 17724</name>
    <dbReference type="NCBI Taxonomy" id="1236517"/>
    <lineage>
        <taxon>Bacteria</taxon>
        <taxon>Pseudomonadati</taxon>
        <taxon>Bacteroidota</taxon>
        <taxon>Bacteroidia</taxon>
        <taxon>Bacteroidales</taxon>
        <taxon>Prevotellaceae</taxon>
        <taxon>Prevotella</taxon>
    </lineage>
</organism>
<dbReference type="EMBL" id="CP012074">
    <property type="protein sequence ID" value="AKU68732.1"/>
    <property type="molecule type" value="Genomic_DNA"/>
</dbReference>
<dbReference type="EMBL" id="CP072370">
    <property type="protein sequence ID" value="QUB86361.1"/>
    <property type="molecule type" value="Genomic_DNA"/>
</dbReference>
<evidence type="ECO:0000313" key="1">
    <source>
        <dbReference type="EMBL" id="AKU68732.1"/>
    </source>
</evidence>
<dbReference type="Proteomes" id="UP000060345">
    <property type="component" value="Chromosome 1"/>
</dbReference>